<evidence type="ECO:0000259" key="1">
    <source>
        <dbReference type="Pfam" id="PF15919"/>
    </source>
</evidence>
<evidence type="ECO:0000313" key="2">
    <source>
        <dbReference type="EMBL" id="GAK47590.1"/>
    </source>
</evidence>
<reference evidence="2" key="1">
    <citation type="journal article" date="2014" name="Genome Announc.">
        <title>Draft Genome Sequence of Lactobacillus oryzae Strain SG293T.</title>
        <authorList>
            <person name="Tanizawa Y."/>
            <person name="Fujisawa T."/>
            <person name="Mochizuki T."/>
            <person name="Kaminuma E."/>
            <person name="Nakamura Y."/>
            <person name="Tohno M."/>
        </authorList>
    </citation>
    <scope>NUCLEOTIDE SEQUENCE [LARGE SCALE GENOMIC DNA]</scope>
    <source>
        <strain evidence="2">SG293</strain>
    </source>
</reference>
<dbReference type="Gene3D" id="3.30.160.250">
    <property type="match status" value="1"/>
</dbReference>
<keyword evidence="3" id="KW-1185">Reference proteome</keyword>
<accession>A0A081BHS2</accession>
<evidence type="ECO:0000313" key="3">
    <source>
        <dbReference type="Proteomes" id="UP000028700"/>
    </source>
</evidence>
<dbReference type="OrthoDB" id="5419659at2"/>
<dbReference type="AlphaFoldDB" id="A0A081BHS2"/>
<dbReference type="EMBL" id="BBJM01000009">
    <property type="protein sequence ID" value="GAK47590.1"/>
    <property type="molecule type" value="Genomic_DNA"/>
</dbReference>
<sequence length="95" mass="10036">MNTDLVSYPALFTPIANEHFLVSFPDIPGAFATANNLQDAFSVAVNTLGTLATKEKELPAPSALSCPQIELDGSMTVLITADVSNIKSPPNKKGF</sequence>
<comment type="caution">
    <text evidence="2">The sequence shown here is derived from an EMBL/GenBank/DDBJ whole genome shotgun (WGS) entry which is preliminary data.</text>
</comment>
<dbReference type="InterPro" id="IPR031807">
    <property type="entry name" value="HicB-like"/>
</dbReference>
<dbReference type="Pfam" id="PF15919">
    <property type="entry name" value="HicB_lk_antitox"/>
    <property type="match status" value="1"/>
</dbReference>
<feature type="domain" description="HicB-like antitoxin of toxin-antitoxin system" evidence="1">
    <location>
        <begin position="8"/>
        <end position="90"/>
    </location>
</feature>
<dbReference type="InterPro" id="IPR035069">
    <property type="entry name" value="TTHA1013/TTHA0281-like"/>
</dbReference>
<dbReference type="Proteomes" id="UP000028700">
    <property type="component" value="Unassembled WGS sequence"/>
</dbReference>
<proteinExistence type="predicted"/>
<dbReference type="SUPFAM" id="SSF143100">
    <property type="entry name" value="TTHA1013/TTHA0281-like"/>
    <property type="match status" value="1"/>
</dbReference>
<dbReference type="RefSeq" id="WP_034527070.1">
    <property type="nucleotide sequence ID" value="NZ_BBJM01000009.1"/>
</dbReference>
<name>A0A081BHS2_9LACO</name>
<protein>
    <recommendedName>
        <fullName evidence="1">HicB-like antitoxin of toxin-antitoxin system domain-containing protein</fullName>
    </recommendedName>
</protein>
<gene>
    <name evidence="2" type="ORF">LOSG293_090150</name>
</gene>
<dbReference type="STRING" id="1291743.LOSG293_090150"/>
<organism evidence="2 3">
    <name type="scientific">Secundilactobacillus oryzae JCM 18671</name>
    <dbReference type="NCBI Taxonomy" id="1291743"/>
    <lineage>
        <taxon>Bacteria</taxon>
        <taxon>Bacillati</taxon>
        <taxon>Bacillota</taxon>
        <taxon>Bacilli</taxon>
        <taxon>Lactobacillales</taxon>
        <taxon>Lactobacillaceae</taxon>
        <taxon>Secundilactobacillus</taxon>
    </lineage>
</organism>